<evidence type="ECO:0000313" key="2">
    <source>
        <dbReference type="Proteomes" id="UP001059893"/>
    </source>
</evidence>
<sequence>MELPWPGMSLVGGPFRSCRSVGTMHINVTSPVSQPETWRCTKPASIDATPNAFIHGAARLIRPRWRSHGIPYMVHYAVPECCGSSYSGSFRLLHLAPPTSARLALPRIEGWLSIAMFLRGFVIAIRSGHIGGAG</sequence>
<proteinExistence type="predicted"/>
<organism evidence="1 2">
    <name type="scientific">Pyricularia grisea</name>
    <name type="common">Crabgrass-specific blast fungus</name>
    <name type="synonym">Magnaporthe grisea</name>
    <dbReference type="NCBI Taxonomy" id="148305"/>
    <lineage>
        <taxon>Eukaryota</taxon>
        <taxon>Fungi</taxon>
        <taxon>Dikarya</taxon>
        <taxon>Ascomycota</taxon>
        <taxon>Pezizomycotina</taxon>
        <taxon>Sordariomycetes</taxon>
        <taxon>Sordariomycetidae</taxon>
        <taxon>Magnaporthales</taxon>
        <taxon>Pyriculariaceae</taxon>
        <taxon>Pyricularia</taxon>
    </lineage>
</organism>
<name>A0ABQ8N4G8_PYRGI</name>
<keyword evidence="2" id="KW-1185">Reference proteome</keyword>
<accession>A0ABQ8N4G8</accession>
<protein>
    <submittedName>
        <fullName evidence="1">Uncharacterized protein</fullName>
    </submittedName>
</protein>
<comment type="caution">
    <text evidence="1">The sequence shown here is derived from an EMBL/GenBank/DDBJ whole genome shotgun (WGS) entry which is preliminary data.</text>
</comment>
<dbReference type="Proteomes" id="UP001059893">
    <property type="component" value="Unassembled WGS sequence"/>
</dbReference>
<reference evidence="1" key="1">
    <citation type="submission" date="2021-01" db="EMBL/GenBank/DDBJ databases">
        <title>Deciphering the adaptive evolutionary patterns associated with biogeogrpahic diversity in the finger millet blast pathogen Magnaporthe oryzae in Eastern Africa.</title>
        <authorList>
            <person name="Onyema G."/>
            <person name="Shittu T.A."/>
            <person name="Dodsworth S."/>
            <person name="Devilliers S."/>
            <person name="Muthumeenakshi S."/>
            <person name="Sreenivasaprasad S."/>
        </authorList>
    </citation>
    <scope>NUCLEOTIDE SEQUENCE</scope>
    <source>
        <strain evidence="1">D15/s37</strain>
    </source>
</reference>
<evidence type="ECO:0000313" key="1">
    <source>
        <dbReference type="EMBL" id="KAI6291130.1"/>
    </source>
</evidence>
<gene>
    <name evidence="1" type="ORF">MCOR33_010818</name>
</gene>
<dbReference type="EMBL" id="JABSND010000391">
    <property type="protein sequence ID" value="KAI6291130.1"/>
    <property type="molecule type" value="Genomic_DNA"/>
</dbReference>